<organism evidence="1 2">
    <name type="scientific">Zalaria obscura</name>
    <dbReference type="NCBI Taxonomy" id="2024903"/>
    <lineage>
        <taxon>Eukaryota</taxon>
        <taxon>Fungi</taxon>
        <taxon>Dikarya</taxon>
        <taxon>Ascomycota</taxon>
        <taxon>Pezizomycotina</taxon>
        <taxon>Dothideomycetes</taxon>
        <taxon>Dothideomycetidae</taxon>
        <taxon>Dothideales</taxon>
        <taxon>Zalariaceae</taxon>
        <taxon>Zalaria</taxon>
    </lineage>
</organism>
<sequence length="89" mass="9392">MCIHDNQTAAIGPELCGSARGGLVVFVRKIGNWVSRIGVALHGHSAGIVSHPSHRLPSSLSFSDPQDTPLLVSPVLAVRAVIPLVHTLR</sequence>
<evidence type="ECO:0000313" key="1">
    <source>
        <dbReference type="EMBL" id="KAK8202184.1"/>
    </source>
</evidence>
<proteinExistence type="predicted"/>
<comment type="caution">
    <text evidence="1">The sequence shown here is derived from an EMBL/GenBank/DDBJ whole genome shotgun (WGS) entry which is preliminary data.</text>
</comment>
<gene>
    <name evidence="1" type="ORF">M8818_005710</name>
</gene>
<reference evidence="1" key="1">
    <citation type="submission" date="2024-02" db="EMBL/GenBank/DDBJ databases">
        <title>Metagenome Assembled Genome of Zalaria obscura JY119.</title>
        <authorList>
            <person name="Vighnesh L."/>
            <person name="Jagadeeshwari U."/>
            <person name="Venkata Ramana C."/>
            <person name="Sasikala C."/>
        </authorList>
    </citation>
    <scope>NUCLEOTIDE SEQUENCE</scope>
    <source>
        <strain evidence="1">JY119</strain>
    </source>
</reference>
<accession>A0ACC3S8R2</accession>
<name>A0ACC3S8R2_9PEZI</name>
<dbReference type="EMBL" id="JAMKPW020000033">
    <property type="protein sequence ID" value="KAK8202184.1"/>
    <property type="molecule type" value="Genomic_DNA"/>
</dbReference>
<protein>
    <submittedName>
        <fullName evidence="1">Uncharacterized protein</fullName>
    </submittedName>
</protein>
<dbReference type="Proteomes" id="UP001320706">
    <property type="component" value="Unassembled WGS sequence"/>
</dbReference>
<evidence type="ECO:0000313" key="2">
    <source>
        <dbReference type="Proteomes" id="UP001320706"/>
    </source>
</evidence>
<keyword evidence="2" id="KW-1185">Reference proteome</keyword>